<dbReference type="InterPro" id="IPR018114">
    <property type="entry name" value="TRYPSIN_HIS"/>
</dbReference>
<protein>
    <submittedName>
        <fullName evidence="8">Trypsin</fullName>
    </submittedName>
</protein>
<accession>A0A1N6D2I1</accession>
<dbReference type="GO" id="GO:0004252">
    <property type="term" value="F:serine-type endopeptidase activity"/>
    <property type="evidence" value="ECO:0007669"/>
    <property type="project" value="InterPro"/>
</dbReference>
<evidence type="ECO:0000313" key="9">
    <source>
        <dbReference type="Proteomes" id="UP000185192"/>
    </source>
</evidence>
<dbReference type="EMBL" id="FSQW01000001">
    <property type="protein sequence ID" value="SIN64995.1"/>
    <property type="molecule type" value="Genomic_DNA"/>
</dbReference>
<gene>
    <name evidence="8" type="ORF">SAMN02745824_1461</name>
</gene>
<keyword evidence="4" id="KW-0720">Serine protease</keyword>
<dbReference type="InterPro" id="IPR001254">
    <property type="entry name" value="Trypsin_dom"/>
</dbReference>
<feature type="region of interest" description="Disordered" evidence="5">
    <location>
        <begin position="34"/>
        <end position="67"/>
    </location>
</feature>
<dbReference type="SMART" id="SM00020">
    <property type="entry name" value="Tryp_SPc"/>
    <property type="match status" value="1"/>
</dbReference>
<dbReference type="Gene3D" id="2.40.10.10">
    <property type="entry name" value="Trypsin-like serine proteases"/>
    <property type="match status" value="1"/>
</dbReference>
<dbReference type="InterPro" id="IPR050127">
    <property type="entry name" value="Serine_Proteases_S1"/>
</dbReference>
<organism evidence="8 9">
    <name type="scientific">Parasphingorhabdus marina DSM 22363</name>
    <dbReference type="NCBI Taxonomy" id="1123272"/>
    <lineage>
        <taxon>Bacteria</taxon>
        <taxon>Pseudomonadati</taxon>
        <taxon>Pseudomonadota</taxon>
        <taxon>Alphaproteobacteria</taxon>
        <taxon>Sphingomonadales</taxon>
        <taxon>Sphingomonadaceae</taxon>
        <taxon>Parasphingorhabdus</taxon>
    </lineage>
</organism>
<dbReference type="PANTHER" id="PTHR24264">
    <property type="entry name" value="TRYPSIN-RELATED"/>
    <property type="match status" value="1"/>
</dbReference>
<dbReference type="STRING" id="1123272.SAMN02745824_1461"/>
<evidence type="ECO:0000256" key="4">
    <source>
        <dbReference type="RuleBase" id="RU363034"/>
    </source>
</evidence>
<evidence type="ECO:0000259" key="7">
    <source>
        <dbReference type="PROSITE" id="PS50240"/>
    </source>
</evidence>
<sequence length="380" mass="41393">MRQSRDRILNEMLGRFLPALTMALLATAVLAQPGPAPMDSTPPGPNILPEDEGDEYPPRRKPGDGEPIIRGWIAPPGHAPWQVQIYSTIPYTQTEIDHDARLSPIAAQNPGGERKKFLRERSAFERQHRCGGAYLGELWIVTAAHCVAGKPFIGANAGKVLTHRRVRMGTQNLQKDGATYPIDSIVIHKDYQPGKKKADIALIRISTAGKVGRIQSGRLQSIRLHSVPLGAVPIPDTEFLEVSGWGLTGPLAVGAENVRLDQEGKIQRNPARLHYVPVRHLSRKGCKKYASLRDSIKKGMICALGWSKSPDIAYGDSCLGDSGGPLVRRRSSGAVRLVGLVSWGKGCGLPNMPGVYVDISYYSKWIISAQVGARSGISRR</sequence>
<reference evidence="9" key="1">
    <citation type="submission" date="2016-11" db="EMBL/GenBank/DDBJ databases">
        <authorList>
            <person name="Varghese N."/>
            <person name="Submissions S."/>
        </authorList>
    </citation>
    <scope>NUCLEOTIDE SEQUENCE [LARGE SCALE GENOMIC DNA]</scope>
    <source>
        <strain evidence="9">DSM 22363</strain>
    </source>
</reference>
<dbReference type="InterPro" id="IPR033116">
    <property type="entry name" value="TRYPSIN_SER"/>
</dbReference>
<evidence type="ECO:0000256" key="3">
    <source>
        <dbReference type="ARBA" id="ARBA00023157"/>
    </source>
</evidence>
<dbReference type="GO" id="GO:0006508">
    <property type="term" value="P:proteolysis"/>
    <property type="evidence" value="ECO:0007669"/>
    <property type="project" value="UniProtKB-KW"/>
</dbReference>
<evidence type="ECO:0000256" key="2">
    <source>
        <dbReference type="ARBA" id="ARBA00022801"/>
    </source>
</evidence>
<dbReference type="GO" id="GO:0005615">
    <property type="term" value="C:extracellular space"/>
    <property type="evidence" value="ECO:0007669"/>
    <property type="project" value="TreeGrafter"/>
</dbReference>
<dbReference type="PROSITE" id="PS50240">
    <property type="entry name" value="TRYPSIN_DOM"/>
    <property type="match status" value="1"/>
</dbReference>
<keyword evidence="9" id="KW-1185">Reference proteome</keyword>
<dbReference type="PROSITE" id="PS00134">
    <property type="entry name" value="TRYPSIN_HIS"/>
    <property type="match status" value="1"/>
</dbReference>
<dbReference type="PROSITE" id="PS00135">
    <property type="entry name" value="TRYPSIN_SER"/>
    <property type="match status" value="1"/>
</dbReference>
<keyword evidence="1 4" id="KW-0645">Protease</keyword>
<feature type="domain" description="Peptidase S1" evidence="7">
    <location>
        <begin position="68"/>
        <end position="371"/>
    </location>
</feature>
<dbReference type="SUPFAM" id="SSF50494">
    <property type="entry name" value="Trypsin-like serine proteases"/>
    <property type="match status" value="1"/>
</dbReference>
<dbReference type="CDD" id="cd00190">
    <property type="entry name" value="Tryp_SPc"/>
    <property type="match status" value="1"/>
</dbReference>
<keyword evidence="2 4" id="KW-0378">Hydrolase</keyword>
<dbReference type="InterPro" id="IPR001314">
    <property type="entry name" value="Peptidase_S1A"/>
</dbReference>
<dbReference type="InterPro" id="IPR043504">
    <property type="entry name" value="Peptidase_S1_PA_chymotrypsin"/>
</dbReference>
<dbReference type="RefSeq" id="WP_074204377.1">
    <property type="nucleotide sequence ID" value="NZ_FSQW01000001.1"/>
</dbReference>
<feature type="signal peptide" evidence="6">
    <location>
        <begin position="1"/>
        <end position="31"/>
    </location>
</feature>
<feature type="compositionally biased region" description="Pro residues" evidence="5">
    <location>
        <begin position="34"/>
        <end position="46"/>
    </location>
</feature>
<keyword evidence="3" id="KW-1015">Disulfide bond</keyword>
<evidence type="ECO:0000256" key="5">
    <source>
        <dbReference type="SAM" id="MobiDB-lite"/>
    </source>
</evidence>
<proteinExistence type="predicted"/>
<dbReference type="Proteomes" id="UP000185192">
    <property type="component" value="Unassembled WGS sequence"/>
</dbReference>
<dbReference type="OrthoDB" id="267336at2"/>
<dbReference type="InterPro" id="IPR009003">
    <property type="entry name" value="Peptidase_S1_PA"/>
</dbReference>
<dbReference type="Pfam" id="PF00089">
    <property type="entry name" value="Trypsin"/>
    <property type="match status" value="1"/>
</dbReference>
<dbReference type="AlphaFoldDB" id="A0A1N6D2I1"/>
<name>A0A1N6D2I1_9SPHN</name>
<feature type="chain" id="PRO_5013337395" evidence="6">
    <location>
        <begin position="32"/>
        <end position="380"/>
    </location>
</feature>
<evidence type="ECO:0000256" key="6">
    <source>
        <dbReference type="SAM" id="SignalP"/>
    </source>
</evidence>
<keyword evidence="6" id="KW-0732">Signal</keyword>
<dbReference type="PANTHER" id="PTHR24264:SF83">
    <property type="entry name" value="COMPLEMENT FACTOR I"/>
    <property type="match status" value="1"/>
</dbReference>
<evidence type="ECO:0000313" key="8">
    <source>
        <dbReference type="EMBL" id="SIN64995.1"/>
    </source>
</evidence>
<dbReference type="PRINTS" id="PR00722">
    <property type="entry name" value="CHYMOTRYPSIN"/>
</dbReference>
<evidence type="ECO:0000256" key="1">
    <source>
        <dbReference type="ARBA" id="ARBA00022670"/>
    </source>
</evidence>